<evidence type="ECO:0000313" key="3">
    <source>
        <dbReference type="Proteomes" id="UP000448877"/>
    </source>
</evidence>
<dbReference type="PROSITE" id="PS51412">
    <property type="entry name" value="MACPF_2"/>
    <property type="match status" value="1"/>
</dbReference>
<evidence type="ECO:0000259" key="1">
    <source>
        <dbReference type="PROSITE" id="PS51412"/>
    </source>
</evidence>
<dbReference type="AlphaFoldDB" id="A0A120A4E3"/>
<name>A0A120A4E3_9BACE</name>
<organism evidence="2 3">
    <name type="scientific">Bacteroides cellulosilyticus</name>
    <dbReference type="NCBI Taxonomy" id="246787"/>
    <lineage>
        <taxon>Bacteria</taxon>
        <taxon>Pseudomonadati</taxon>
        <taxon>Bacteroidota</taxon>
        <taxon>Bacteroidia</taxon>
        <taxon>Bacteroidales</taxon>
        <taxon>Bacteroidaceae</taxon>
        <taxon>Bacteroides</taxon>
    </lineage>
</organism>
<protein>
    <recommendedName>
        <fullName evidence="1">MACPF domain-containing protein</fullName>
    </recommendedName>
</protein>
<gene>
    <name evidence="2" type="ORF">F2Y81_09760</name>
</gene>
<dbReference type="GeneID" id="66306199"/>
<dbReference type="RefSeq" id="WP_007216854.1">
    <property type="nucleotide sequence ID" value="NZ_CABMLT010000007.1"/>
</dbReference>
<dbReference type="Proteomes" id="UP000448877">
    <property type="component" value="Unassembled WGS sequence"/>
</dbReference>
<dbReference type="EMBL" id="VVYV01000013">
    <property type="protein sequence ID" value="KAA5419669.1"/>
    <property type="molecule type" value="Genomic_DNA"/>
</dbReference>
<evidence type="ECO:0000313" key="2">
    <source>
        <dbReference type="EMBL" id="KAA5419669.1"/>
    </source>
</evidence>
<sequence length="704" mass="80812">MKILKLQYILILAVLPACQDENFQVPMEENEVHIATENEILLKRGYSDYTLTAERLAGLEGCRIRAQEGFVFLSDSIVRSGKPLTIEVEQNPYQEERLGRLDFTDREGTIVRSFSLRQASSLTQTTGEAYSGALIRSYGVGYGYDAFGEYASYNSVRDQVISLPALRLYERENKTSCIVDDLAPDMATTILEGNDSQQLLKSLSAHAGLGLDVGFFQAHVKVSYAHSDLKTNAYSFCTIMNNYKALSRHTDPYNLVEIARNNPKILTEGFRNCVNKISDAIEKDRLDKAIEYTDELFRIYGTHIIYHADLGGKLEFCSTFERAALDSKTTLSVAAEASFLNMCGFKMEEGQTNTYSQTSTRQSRSISARGGDVTYITEIINCEKDVLGDNIVDKWYKSIRLDLQDPVKNNVELIDFKLFPIYEFITDEKARNFVFTQLGIEIQYEDDMFPKVYDKKYRQIDCQKLITDDMKYHNQWWLEYLRADDQAIVETISEYIWIKGKQYALRSFYPIISGEVRNEGLAVTSDSLYRILWKDLECTLTPIGKRSEYPTLYYNAGDLDITPTDSTETYSTDYVLRQTILYSLGKELRLFYKYGPYMFVASPSRWSGNPMVAFADRPKDWEIFTQEKTLKDLEELHRKYNIKERDSNRQSGLEYSSNYIIGRNSANEPELITMTYNKTTECSTSDEVASGTGFLYMRSSSFRY</sequence>
<dbReference type="Pfam" id="PF01823">
    <property type="entry name" value="MACPF"/>
    <property type="match status" value="1"/>
</dbReference>
<dbReference type="InterPro" id="IPR020864">
    <property type="entry name" value="MACPF"/>
</dbReference>
<proteinExistence type="predicted"/>
<feature type="domain" description="MACPF" evidence="1">
    <location>
        <begin position="123"/>
        <end position="455"/>
    </location>
</feature>
<accession>A0A120A4E3</accession>
<comment type="caution">
    <text evidence="2">The sequence shown here is derived from an EMBL/GenBank/DDBJ whole genome shotgun (WGS) entry which is preliminary data.</text>
</comment>
<reference evidence="2 3" key="1">
    <citation type="journal article" date="2019" name="Nat. Med.">
        <title>A library of human gut bacterial isolates paired with longitudinal multiomics data enables mechanistic microbiome research.</title>
        <authorList>
            <person name="Poyet M."/>
            <person name="Groussin M."/>
            <person name="Gibbons S.M."/>
            <person name="Avila-Pacheco J."/>
            <person name="Jiang X."/>
            <person name="Kearney S.M."/>
            <person name="Perrotta A.R."/>
            <person name="Berdy B."/>
            <person name="Zhao S."/>
            <person name="Lieberman T.D."/>
            <person name="Swanson P.K."/>
            <person name="Smith M."/>
            <person name="Roesemann S."/>
            <person name="Alexander J.E."/>
            <person name="Rich S.A."/>
            <person name="Livny J."/>
            <person name="Vlamakis H."/>
            <person name="Clish C."/>
            <person name="Bullock K."/>
            <person name="Deik A."/>
            <person name="Scott J."/>
            <person name="Pierce K.A."/>
            <person name="Xavier R.J."/>
            <person name="Alm E.J."/>
        </authorList>
    </citation>
    <scope>NUCLEOTIDE SEQUENCE [LARGE SCALE GENOMIC DNA]</scope>
    <source>
        <strain evidence="2 3">BIOML-A6</strain>
    </source>
</reference>